<dbReference type="STRING" id="1122155.SAMN02745158_02281"/>
<dbReference type="Proteomes" id="UP000184245">
    <property type="component" value="Unassembled WGS sequence"/>
</dbReference>
<dbReference type="PANTHER" id="PTHR43139">
    <property type="entry name" value="SI:DKEY-122A22.2"/>
    <property type="match status" value="1"/>
</dbReference>
<evidence type="ECO:0000313" key="2">
    <source>
        <dbReference type="EMBL" id="SHF02655.1"/>
    </source>
</evidence>
<dbReference type="AlphaFoldDB" id="A0A1M4YAB3"/>
<dbReference type="InterPro" id="IPR029058">
    <property type="entry name" value="AB_hydrolase_fold"/>
</dbReference>
<dbReference type="InterPro" id="IPR000073">
    <property type="entry name" value="AB_hydrolase_1"/>
</dbReference>
<reference evidence="2 3" key="1">
    <citation type="submission" date="2016-11" db="EMBL/GenBank/DDBJ databases">
        <authorList>
            <person name="Jaros S."/>
            <person name="Januszkiewicz K."/>
            <person name="Wedrychowicz H."/>
        </authorList>
    </citation>
    <scope>NUCLEOTIDE SEQUENCE [LARGE SCALE GENOMIC DNA]</scope>
    <source>
        <strain evidence="2 3">DSM 17459</strain>
    </source>
</reference>
<keyword evidence="3" id="KW-1185">Reference proteome</keyword>
<gene>
    <name evidence="2" type="ORF">SAMN02745158_02281</name>
</gene>
<organism evidence="2 3">
    <name type="scientific">Lactonifactor longoviformis DSM 17459</name>
    <dbReference type="NCBI Taxonomy" id="1122155"/>
    <lineage>
        <taxon>Bacteria</taxon>
        <taxon>Bacillati</taxon>
        <taxon>Bacillota</taxon>
        <taxon>Clostridia</taxon>
        <taxon>Eubacteriales</taxon>
        <taxon>Clostridiaceae</taxon>
        <taxon>Lactonifactor</taxon>
    </lineage>
</organism>
<accession>A0A1M4YAB3</accession>
<evidence type="ECO:0000313" key="3">
    <source>
        <dbReference type="Proteomes" id="UP000184245"/>
    </source>
</evidence>
<evidence type="ECO:0000259" key="1">
    <source>
        <dbReference type="Pfam" id="PF00561"/>
    </source>
</evidence>
<dbReference type="OrthoDB" id="2049600at2"/>
<name>A0A1M4YAB3_9CLOT</name>
<dbReference type="InterPro" id="IPR052370">
    <property type="entry name" value="Meta-cleavage_hydrolase"/>
</dbReference>
<proteinExistence type="predicted"/>
<dbReference type="SUPFAM" id="SSF53474">
    <property type="entry name" value="alpha/beta-Hydrolases"/>
    <property type="match status" value="1"/>
</dbReference>
<sequence>MSIQDELRRFHKAYPLQRAEIERKEFFYRYHRGGEITIVLFTGGIGKTELFWEIFQSLSSEYSVLAFDYQEGYATCRELTDAVAALLTRIGSERNYLFGQSYGGLMAQVLAKNHPEAVEGLILTNTGTLARDMGREGKEGMEELIRELQQITKVLRHVPLGLIKSALWPMVNKKLAGYSQGQKEYVAQFVRVLMEELPVSYVEHVCGLVLDLKNCWDHTPEDFVKYRGKVLLMLSEKDTTFNCTVKKALEDIMPEPVVRRDISGGHLAMLLETERYVRVITEFLTEKG</sequence>
<feature type="domain" description="AB hydrolase-1" evidence="1">
    <location>
        <begin position="37"/>
        <end position="272"/>
    </location>
</feature>
<dbReference type="PANTHER" id="PTHR43139:SF52">
    <property type="entry name" value="SI:DKEY-122A22.2"/>
    <property type="match status" value="1"/>
</dbReference>
<dbReference type="EMBL" id="FQVI01000011">
    <property type="protein sequence ID" value="SHF02655.1"/>
    <property type="molecule type" value="Genomic_DNA"/>
</dbReference>
<protein>
    <submittedName>
        <fullName evidence="2">Pimeloyl-ACP methyl ester carboxylesterase</fullName>
    </submittedName>
</protein>
<dbReference type="Gene3D" id="3.40.50.1820">
    <property type="entry name" value="alpha/beta hydrolase"/>
    <property type="match status" value="1"/>
</dbReference>
<dbReference type="Pfam" id="PF00561">
    <property type="entry name" value="Abhydrolase_1"/>
    <property type="match status" value="1"/>
</dbReference>
<dbReference type="RefSeq" id="WP_072851802.1">
    <property type="nucleotide sequence ID" value="NZ_FQVI01000011.1"/>
</dbReference>